<evidence type="ECO:0000259" key="6">
    <source>
        <dbReference type="Pfam" id="PF07980"/>
    </source>
</evidence>
<dbReference type="GO" id="GO:0009279">
    <property type="term" value="C:cell outer membrane"/>
    <property type="evidence" value="ECO:0007669"/>
    <property type="project" value="UniProtKB-SubCell"/>
</dbReference>
<feature type="domain" description="SusD-like N-terminal" evidence="7">
    <location>
        <begin position="23"/>
        <end position="218"/>
    </location>
</feature>
<evidence type="ECO:0000313" key="8">
    <source>
        <dbReference type="EMBL" id="GEC72763.1"/>
    </source>
</evidence>
<dbReference type="RefSeq" id="WP_073247190.1">
    <property type="nucleotide sequence ID" value="NZ_BJNP01000025.1"/>
</dbReference>
<evidence type="ECO:0000259" key="7">
    <source>
        <dbReference type="Pfam" id="PF14322"/>
    </source>
</evidence>
<evidence type="ECO:0000256" key="4">
    <source>
        <dbReference type="ARBA" id="ARBA00023136"/>
    </source>
</evidence>
<evidence type="ECO:0000256" key="1">
    <source>
        <dbReference type="ARBA" id="ARBA00004442"/>
    </source>
</evidence>
<keyword evidence="4" id="KW-0472">Membrane</keyword>
<dbReference type="AlphaFoldDB" id="A0A4Y4B269"/>
<dbReference type="Pfam" id="PF14322">
    <property type="entry name" value="SusD-like_3"/>
    <property type="match status" value="1"/>
</dbReference>
<sequence length="539" mass="60704">MKIIGKFLITICIFLQLVSCESFLEENPKSALSQNNFFESKKDLELGVIGLYDILNNQAMYGFNLGILGELGTDTFTTNSASNDFEPLDNYTLTDTYGLVEATWQASYKGIARVNFYIKGVKQSGLVAKEIEDVYLAEAYALRALYYFNLVRLWGDVPLETEPAEDLSKIYTRAPIEDVYNQIVEDLVFAKEKLPIKQTQTGRVTAGAAHGLLIKVYLTMAGAPLNKGLSHYNLALAEANEFITLSDNGTYPYKLLSQYKNVFREINENNTEIIFDAQSLAGDQEGSRWGKWGGYAGPSNDIANAGFGTPRVMPSFYTTYSSQDIIRQRWNVTDSTYNANGTFRTYGAANVQNYTIAKFRPEPNSFDINGVYVGFSTPLNIPILRFDDVLLMAAEAENEVNGPTVKAYGYLNRVRTRVKLTAYNGTNFASLYPNWQASDAGINLSNPKDAFKEAIFWERGWELCYEGHRRYDLVRWGRLMSTVKNVVRPDYVAKNNTFNVNLKVVSPQNIRDFHVLLPIPAKELSIVKNQFTLNIIGYN</sequence>
<dbReference type="STRING" id="983.SAMN05443543_11515"/>
<evidence type="ECO:0000256" key="3">
    <source>
        <dbReference type="ARBA" id="ARBA00022729"/>
    </source>
</evidence>
<evidence type="ECO:0000256" key="5">
    <source>
        <dbReference type="ARBA" id="ARBA00023237"/>
    </source>
</evidence>
<evidence type="ECO:0000256" key="2">
    <source>
        <dbReference type="ARBA" id="ARBA00006275"/>
    </source>
</evidence>
<dbReference type="CDD" id="cd08977">
    <property type="entry name" value="SusD"/>
    <property type="match status" value="1"/>
</dbReference>
<organism evidence="8 9">
    <name type="scientific">Flavobacterium flevense</name>
    <dbReference type="NCBI Taxonomy" id="983"/>
    <lineage>
        <taxon>Bacteria</taxon>
        <taxon>Pseudomonadati</taxon>
        <taxon>Bacteroidota</taxon>
        <taxon>Flavobacteriia</taxon>
        <taxon>Flavobacteriales</taxon>
        <taxon>Flavobacteriaceae</taxon>
        <taxon>Flavobacterium</taxon>
    </lineage>
</organism>
<proteinExistence type="inferred from homology"/>
<feature type="domain" description="RagB/SusD" evidence="6">
    <location>
        <begin position="336"/>
        <end position="526"/>
    </location>
</feature>
<dbReference type="EMBL" id="BJNP01000025">
    <property type="protein sequence ID" value="GEC72763.1"/>
    <property type="molecule type" value="Genomic_DNA"/>
</dbReference>
<name>A0A4Y4B269_9FLAO</name>
<dbReference type="OrthoDB" id="5694214at2"/>
<comment type="subcellular location">
    <subcellularLocation>
        <location evidence="1">Cell outer membrane</location>
    </subcellularLocation>
</comment>
<dbReference type="Pfam" id="PF07980">
    <property type="entry name" value="SusD_RagB"/>
    <property type="match status" value="1"/>
</dbReference>
<dbReference type="InterPro" id="IPR033985">
    <property type="entry name" value="SusD-like_N"/>
</dbReference>
<dbReference type="InterPro" id="IPR011990">
    <property type="entry name" value="TPR-like_helical_dom_sf"/>
</dbReference>
<comment type="similarity">
    <text evidence="2">Belongs to the SusD family.</text>
</comment>
<keyword evidence="5" id="KW-0998">Cell outer membrane</keyword>
<gene>
    <name evidence="8" type="ORF">FFL01_23020</name>
</gene>
<keyword evidence="3" id="KW-0732">Signal</keyword>
<accession>A0A4Y4B269</accession>
<dbReference type="SUPFAM" id="SSF48452">
    <property type="entry name" value="TPR-like"/>
    <property type="match status" value="1"/>
</dbReference>
<dbReference type="InterPro" id="IPR012944">
    <property type="entry name" value="SusD_RagB_dom"/>
</dbReference>
<evidence type="ECO:0000313" key="9">
    <source>
        <dbReference type="Proteomes" id="UP000316775"/>
    </source>
</evidence>
<keyword evidence="9" id="KW-1185">Reference proteome</keyword>
<comment type="caution">
    <text evidence="8">The sequence shown here is derived from an EMBL/GenBank/DDBJ whole genome shotgun (WGS) entry which is preliminary data.</text>
</comment>
<reference evidence="8 9" key="1">
    <citation type="submission" date="2019-06" db="EMBL/GenBank/DDBJ databases">
        <title>Whole genome shotgun sequence of Flavobacterium flevense NBRC 14960.</title>
        <authorList>
            <person name="Hosoyama A."/>
            <person name="Uohara A."/>
            <person name="Ohji S."/>
            <person name="Ichikawa N."/>
        </authorList>
    </citation>
    <scope>NUCLEOTIDE SEQUENCE [LARGE SCALE GENOMIC DNA]</scope>
    <source>
        <strain evidence="8 9">NBRC 14960</strain>
    </source>
</reference>
<dbReference type="Proteomes" id="UP000316775">
    <property type="component" value="Unassembled WGS sequence"/>
</dbReference>
<dbReference type="Gene3D" id="1.25.40.390">
    <property type="match status" value="1"/>
</dbReference>
<protein>
    <submittedName>
        <fullName evidence="8">Membrane protein</fullName>
    </submittedName>
</protein>